<dbReference type="GO" id="GO:0005741">
    <property type="term" value="C:mitochondrial outer membrane"/>
    <property type="evidence" value="ECO:0007669"/>
    <property type="project" value="UniProtKB-SubCell"/>
</dbReference>
<evidence type="ECO:0000256" key="9">
    <source>
        <dbReference type="ARBA" id="ARBA00023121"/>
    </source>
</evidence>
<dbReference type="GO" id="GO:0008289">
    <property type="term" value="F:lipid binding"/>
    <property type="evidence" value="ECO:0007669"/>
    <property type="project" value="UniProtKB-KW"/>
</dbReference>
<evidence type="ECO:0000256" key="10">
    <source>
        <dbReference type="ARBA" id="ARBA00023128"/>
    </source>
</evidence>
<evidence type="ECO:0000256" key="7">
    <source>
        <dbReference type="ARBA" id="ARBA00022787"/>
    </source>
</evidence>
<comment type="subcellular location">
    <subcellularLocation>
        <location evidence="3">Cytoplasm</location>
    </subcellularLocation>
    <subcellularLocation>
        <location evidence="2">Mitochondrion matrix</location>
    </subcellularLocation>
    <subcellularLocation>
        <location evidence="1">Mitochondrion outer membrane</location>
    </subcellularLocation>
</comment>
<organism evidence="15 16">
    <name type="scientific">Littorina saxatilis</name>
    <dbReference type="NCBI Taxonomy" id="31220"/>
    <lineage>
        <taxon>Eukaryota</taxon>
        <taxon>Metazoa</taxon>
        <taxon>Spiralia</taxon>
        <taxon>Lophotrochozoa</taxon>
        <taxon>Mollusca</taxon>
        <taxon>Gastropoda</taxon>
        <taxon>Caenogastropoda</taxon>
        <taxon>Littorinimorpha</taxon>
        <taxon>Littorinoidea</taxon>
        <taxon>Littorinidae</taxon>
        <taxon>Littorina</taxon>
    </lineage>
</organism>
<feature type="compositionally biased region" description="Basic and acidic residues" evidence="13">
    <location>
        <begin position="187"/>
        <end position="205"/>
    </location>
</feature>
<evidence type="ECO:0000256" key="12">
    <source>
        <dbReference type="ARBA" id="ARBA00032687"/>
    </source>
</evidence>
<evidence type="ECO:0000313" key="16">
    <source>
        <dbReference type="Proteomes" id="UP001374579"/>
    </source>
</evidence>
<comment type="caution">
    <text evidence="15">The sequence shown here is derived from an EMBL/GenBank/DDBJ whole genome shotgun (WGS) entry which is preliminary data.</text>
</comment>
<dbReference type="Gene3D" id="1.20.120.330">
    <property type="entry name" value="Nucleotidyltransferases domain 2"/>
    <property type="match status" value="1"/>
</dbReference>
<protein>
    <recommendedName>
        <fullName evidence="5">Mitochondria-eating protein</fullName>
    </recommendedName>
    <alternativeName>
        <fullName evidence="12">Spermatogenesis-associated protein 18</fullName>
    </alternativeName>
</protein>
<dbReference type="PANTHER" id="PTHR21771:SF0">
    <property type="entry name" value="MITOCHONDRIA-EATING PROTEIN"/>
    <property type="match status" value="1"/>
</dbReference>
<feature type="compositionally biased region" description="Gly residues" evidence="13">
    <location>
        <begin position="157"/>
        <end position="169"/>
    </location>
</feature>
<keyword evidence="7" id="KW-1000">Mitochondrion outer membrane</keyword>
<evidence type="ECO:0000313" key="15">
    <source>
        <dbReference type="EMBL" id="KAK7097172.1"/>
    </source>
</evidence>
<dbReference type="PANTHER" id="PTHR21771">
    <property type="entry name" value="MITOCHONDRIA-EATING PROTEIN-RELATED"/>
    <property type="match status" value="1"/>
</dbReference>
<dbReference type="GO" id="GO:0005759">
    <property type="term" value="C:mitochondrial matrix"/>
    <property type="evidence" value="ECO:0007669"/>
    <property type="project" value="UniProtKB-SubCell"/>
</dbReference>
<feature type="domain" description="Mitochondria-eating protein C-terminal" evidence="14">
    <location>
        <begin position="313"/>
        <end position="524"/>
    </location>
</feature>
<dbReference type="EMBL" id="JBAMIC010000013">
    <property type="protein sequence ID" value="KAK7097172.1"/>
    <property type="molecule type" value="Genomic_DNA"/>
</dbReference>
<evidence type="ECO:0000256" key="1">
    <source>
        <dbReference type="ARBA" id="ARBA00004294"/>
    </source>
</evidence>
<feature type="region of interest" description="Disordered" evidence="13">
    <location>
        <begin position="273"/>
        <end position="293"/>
    </location>
</feature>
<evidence type="ECO:0000259" key="14">
    <source>
        <dbReference type="Pfam" id="PF16026"/>
    </source>
</evidence>
<feature type="region of interest" description="Disordered" evidence="13">
    <location>
        <begin position="141"/>
        <end position="169"/>
    </location>
</feature>
<proteinExistence type="inferred from homology"/>
<evidence type="ECO:0000256" key="6">
    <source>
        <dbReference type="ARBA" id="ARBA00022490"/>
    </source>
</evidence>
<dbReference type="GO" id="GO:0035694">
    <property type="term" value="P:mitochondrial protein catabolic process"/>
    <property type="evidence" value="ECO:0007669"/>
    <property type="project" value="InterPro"/>
</dbReference>
<feature type="compositionally biased region" description="Low complexity" evidence="13">
    <location>
        <begin position="142"/>
        <end position="156"/>
    </location>
</feature>
<keyword evidence="11" id="KW-0472">Membrane</keyword>
<evidence type="ECO:0000256" key="13">
    <source>
        <dbReference type="SAM" id="MobiDB-lite"/>
    </source>
</evidence>
<dbReference type="AlphaFoldDB" id="A0AAN9G6X1"/>
<dbReference type="InterPro" id="IPR031981">
    <property type="entry name" value="MIEAP_C"/>
</dbReference>
<gene>
    <name evidence="15" type="ORF">V1264_004187</name>
</gene>
<evidence type="ECO:0000256" key="11">
    <source>
        <dbReference type="ARBA" id="ARBA00023136"/>
    </source>
</evidence>
<feature type="compositionally biased region" description="Low complexity" evidence="13">
    <location>
        <begin position="63"/>
        <end position="76"/>
    </location>
</feature>
<comment type="similarity">
    <text evidence="4">Belongs to the MIEAP family.</text>
</comment>
<dbReference type="Pfam" id="PF16026">
    <property type="entry name" value="MIEAP"/>
    <property type="match status" value="1"/>
</dbReference>
<dbReference type="Proteomes" id="UP001374579">
    <property type="component" value="Unassembled WGS sequence"/>
</dbReference>
<evidence type="ECO:0000256" key="2">
    <source>
        <dbReference type="ARBA" id="ARBA00004305"/>
    </source>
</evidence>
<sequence>MCTVWPSKLSAAIGRSVVRSFGKERASRSTTRSRAPLNNTVTTTATTLSNTTTIITTSSTLPNTINTNTNTNTHNTMSSKSLDRGERGGSMATRDLVTEARSFTSSLANVFMLKKRDPQSRHLLEKAQFLIDALVAENQRLSVSSKRSGGSSSTPRPGGGSRGSPGGMGQLWVKLDELKRENDDLRRQLGKSQDDRCSSPKDKGPGDVIINDLLKTRTDNEGLKTQVTQLQKNVRELQAVNTSLQDEYKRSKAALDAAQRSVEKARQDYKKLESSLTSAKTENDSLKQKMTSSVKPMVRADNRLTENISERCRPSNIALRYNALESQQWVDAKEALEDSPQAAQLDEGKIVHVLCQALMNMYSASRQLYANVELVICELLRQPTLATAIVQNGLVSSGHISVLPDDFADSVKQRLRQTTDSVDTDVILSMATETHDPDTRNIVQTASSDKAVQNYLKECASSTWQMVVQNPPMKLVADDTAFDDGKHKLWWSCDQSRARKVDMFVWPVLYDYENGNVLVKGCVCAS</sequence>
<dbReference type="InterPro" id="IPR026169">
    <property type="entry name" value="MIEAP"/>
</dbReference>
<evidence type="ECO:0000256" key="3">
    <source>
        <dbReference type="ARBA" id="ARBA00004496"/>
    </source>
</evidence>
<keyword evidence="6" id="KW-0963">Cytoplasm</keyword>
<evidence type="ECO:0000256" key="8">
    <source>
        <dbReference type="ARBA" id="ARBA00023054"/>
    </source>
</evidence>
<keyword evidence="9" id="KW-0446">Lipid-binding</keyword>
<evidence type="ECO:0000256" key="4">
    <source>
        <dbReference type="ARBA" id="ARBA00008233"/>
    </source>
</evidence>
<keyword evidence="8" id="KW-0175">Coiled coil</keyword>
<keyword evidence="16" id="KW-1185">Reference proteome</keyword>
<accession>A0AAN9G6X1</accession>
<feature type="region of interest" description="Disordered" evidence="13">
    <location>
        <begin position="187"/>
        <end position="208"/>
    </location>
</feature>
<keyword evidence="10" id="KW-0496">Mitochondrion</keyword>
<dbReference type="GO" id="GO:0035695">
    <property type="term" value="P:mitophagy by internal vacuole formation"/>
    <property type="evidence" value="ECO:0007669"/>
    <property type="project" value="TreeGrafter"/>
</dbReference>
<reference evidence="15 16" key="1">
    <citation type="submission" date="2024-02" db="EMBL/GenBank/DDBJ databases">
        <title>Chromosome-scale genome assembly of the rough periwinkle Littorina saxatilis.</title>
        <authorList>
            <person name="De Jode A."/>
            <person name="Faria R."/>
            <person name="Formenti G."/>
            <person name="Sims Y."/>
            <person name="Smith T.P."/>
            <person name="Tracey A."/>
            <person name="Wood J.M.D."/>
            <person name="Zagrodzka Z.B."/>
            <person name="Johannesson K."/>
            <person name="Butlin R.K."/>
            <person name="Leder E.H."/>
        </authorList>
    </citation>
    <scope>NUCLEOTIDE SEQUENCE [LARGE SCALE GENOMIC DNA]</scope>
    <source>
        <strain evidence="15">Snail1</strain>
        <tissue evidence="15">Muscle</tissue>
    </source>
</reference>
<feature type="region of interest" description="Disordered" evidence="13">
    <location>
        <begin position="63"/>
        <end position="90"/>
    </location>
</feature>
<name>A0AAN9G6X1_9CAEN</name>
<evidence type="ECO:0000256" key="5">
    <source>
        <dbReference type="ARBA" id="ARBA00019863"/>
    </source>
</evidence>